<feature type="domain" description="DUF4220" evidence="2">
    <location>
        <begin position="97"/>
        <end position="233"/>
    </location>
</feature>
<gene>
    <name evidence="3" type="ORF">TEA_010196</name>
</gene>
<keyword evidence="1" id="KW-1133">Transmembrane helix</keyword>
<evidence type="ECO:0000256" key="1">
    <source>
        <dbReference type="SAM" id="Phobius"/>
    </source>
</evidence>
<keyword evidence="1" id="KW-0472">Membrane</keyword>
<dbReference type="AlphaFoldDB" id="A0A4S4DUC0"/>
<dbReference type="EMBL" id="SDRB02010380">
    <property type="protein sequence ID" value="THG06859.1"/>
    <property type="molecule type" value="Genomic_DNA"/>
</dbReference>
<dbReference type="PANTHER" id="PTHR31325">
    <property type="entry name" value="OS01G0798800 PROTEIN-RELATED"/>
    <property type="match status" value="1"/>
</dbReference>
<evidence type="ECO:0000259" key="2">
    <source>
        <dbReference type="Pfam" id="PF13968"/>
    </source>
</evidence>
<evidence type="ECO:0000313" key="4">
    <source>
        <dbReference type="Proteomes" id="UP000306102"/>
    </source>
</evidence>
<keyword evidence="1" id="KW-0812">Transmembrane</keyword>
<accession>A0A4S4DUC0</accession>
<sequence length="436" mass="50265">MMDPIVEQLRELWNLWDIRVLVLLSLILQIILFVFATFALGNLSRAKRNHSVENSNNILAGTWASLLLLHLGGPDTITAYSLEDNQLWLRHMFGLSFVAGIIKYGERLWVLRSASNDKSGGIMPFGNDLVVVIHNGRTIGEDKYVGALVMAKKLVKEFKRYMENYDTGRFLFKLPSNQSSNRMQWKDKFTSDDTYFWDALEVETGLMYDLFYTKASITYTKGGGFMRLISFSFEHMKGEWVIQLRQKFPKCYQKKKWSKKVGQFDLLGFCFKEDKPTKFSCILGLFGFEDKFNRYMDLTCVDVPLNLYSTVLDYFYYWSIPTVAKLDQVAQASLISTVKVLDSHLPAFYELIIIFHLATEICYHLKLNDISQQGVNSFGHDDQIKETCKTLSHYMMYLLLVCPSALPIALSDTELVDLIHVLKVFLKDGRNVKEVC</sequence>
<proteinExistence type="predicted"/>
<evidence type="ECO:0000313" key="3">
    <source>
        <dbReference type="EMBL" id="THG06859.1"/>
    </source>
</evidence>
<dbReference type="Pfam" id="PF13968">
    <property type="entry name" value="DUF4220"/>
    <property type="match status" value="2"/>
</dbReference>
<reference evidence="3 4" key="1">
    <citation type="journal article" date="2018" name="Proc. Natl. Acad. Sci. U.S.A.">
        <title>Draft genome sequence of Camellia sinensis var. sinensis provides insights into the evolution of the tea genome and tea quality.</title>
        <authorList>
            <person name="Wei C."/>
            <person name="Yang H."/>
            <person name="Wang S."/>
            <person name="Zhao J."/>
            <person name="Liu C."/>
            <person name="Gao L."/>
            <person name="Xia E."/>
            <person name="Lu Y."/>
            <person name="Tai Y."/>
            <person name="She G."/>
            <person name="Sun J."/>
            <person name="Cao H."/>
            <person name="Tong W."/>
            <person name="Gao Q."/>
            <person name="Li Y."/>
            <person name="Deng W."/>
            <person name="Jiang X."/>
            <person name="Wang W."/>
            <person name="Chen Q."/>
            <person name="Zhang S."/>
            <person name="Li H."/>
            <person name="Wu J."/>
            <person name="Wang P."/>
            <person name="Li P."/>
            <person name="Shi C."/>
            <person name="Zheng F."/>
            <person name="Jian J."/>
            <person name="Huang B."/>
            <person name="Shan D."/>
            <person name="Shi M."/>
            <person name="Fang C."/>
            <person name="Yue Y."/>
            <person name="Li F."/>
            <person name="Li D."/>
            <person name="Wei S."/>
            <person name="Han B."/>
            <person name="Jiang C."/>
            <person name="Yin Y."/>
            <person name="Xia T."/>
            <person name="Zhang Z."/>
            <person name="Bennetzen J.L."/>
            <person name="Zhao S."/>
            <person name="Wan X."/>
        </authorList>
    </citation>
    <scope>NUCLEOTIDE SEQUENCE [LARGE SCALE GENOMIC DNA]</scope>
    <source>
        <strain evidence="4">cv. Shuchazao</strain>
        <tissue evidence="3">Leaf</tissue>
    </source>
</reference>
<dbReference type="Proteomes" id="UP000306102">
    <property type="component" value="Unassembled WGS sequence"/>
</dbReference>
<keyword evidence="4" id="KW-1185">Reference proteome</keyword>
<feature type="domain" description="DUF4220" evidence="2">
    <location>
        <begin position="35"/>
        <end position="95"/>
    </location>
</feature>
<protein>
    <recommendedName>
        <fullName evidence="2">DUF4220 domain-containing protein</fullName>
    </recommendedName>
</protein>
<dbReference type="InterPro" id="IPR025315">
    <property type="entry name" value="DUF4220"/>
</dbReference>
<organism evidence="3 4">
    <name type="scientific">Camellia sinensis var. sinensis</name>
    <name type="common">China tea</name>
    <dbReference type="NCBI Taxonomy" id="542762"/>
    <lineage>
        <taxon>Eukaryota</taxon>
        <taxon>Viridiplantae</taxon>
        <taxon>Streptophyta</taxon>
        <taxon>Embryophyta</taxon>
        <taxon>Tracheophyta</taxon>
        <taxon>Spermatophyta</taxon>
        <taxon>Magnoliopsida</taxon>
        <taxon>eudicotyledons</taxon>
        <taxon>Gunneridae</taxon>
        <taxon>Pentapetalae</taxon>
        <taxon>asterids</taxon>
        <taxon>Ericales</taxon>
        <taxon>Theaceae</taxon>
        <taxon>Camellia</taxon>
    </lineage>
</organism>
<name>A0A4S4DUC0_CAMSN</name>
<comment type="caution">
    <text evidence="3">The sequence shown here is derived from an EMBL/GenBank/DDBJ whole genome shotgun (WGS) entry which is preliminary data.</text>
</comment>
<feature type="transmembrane region" description="Helical" evidence="1">
    <location>
        <begin position="20"/>
        <end position="43"/>
    </location>
</feature>
<dbReference type="STRING" id="542762.A0A4S4DUC0"/>